<protein>
    <submittedName>
        <fullName evidence="1">DUF945 domain-containing protein</fullName>
    </submittedName>
</protein>
<evidence type="ECO:0000313" key="2">
    <source>
        <dbReference type="Proteomes" id="UP000278006"/>
    </source>
</evidence>
<accession>A0A3M6QSB3</accession>
<gene>
    <name evidence="1" type="ORF">D8I35_12250</name>
</gene>
<dbReference type="Proteomes" id="UP000278006">
    <property type="component" value="Unassembled WGS sequence"/>
</dbReference>
<proteinExistence type="predicted"/>
<dbReference type="InterPro" id="IPR010352">
    <property type="entry name" value="DUF945"/>
</dbReference>
<dbReference type="Pfam" id="PF06097">
    <property type="entry name" value="DUF945"/>
    <property type="match status" value="1"/>
</dbReference>
<evidence type="ECO:0000313" key="1">
    <source>
        <dbReference type="EMBL" id="RMX05916.1"/>
    </source>
</evidence>
<comment type="caution">
    <text evidence="1">The sequence shown here is derived from an EMBL/GenBank/DDBJ whole genome shotgun (WGS) entry which is preliminary data.</text>
</comment>
<dbReference type="AlphaFoldDB" id="A0A3M6QSB3"/>
<reference evidence="1 2" key="1">
    <citation type="submission" date="2018-10" db="EMBL/GenBank/DDBJ databases">
        <title>Draft genome of Cortibacter populi DSM10536.</title>
        <authorList>
            <person name="Bernier A.-M."/>
            <person name="Bernard K."/>
        </authorList>
    </citation>
    <scope>NUCLEOTIDE SEQUENCE [LARGE SCALE GENOMIC DNA]</scope>
    <source>
        <strain evidence="1 2">DSM 105136</strain>
    </source>
</reference>
<name>A0A3M6QSB3_9BURK</name>
<organism evidence="1 2">
    <name type="scientific">Corticibacter populi</name>
    <dbReference type="NCBI Taxonomy" id="1550736"/>
    <lineage>
        <taxon>Bacteria</taxon>
        <taxon>Pseudomonadati</taxon>
        <taxon>Pseudomonadota</taxon>
        <taxon>Betaproteobacteria</taxon>
        <taxon>Burkholderiales</taxon>
        <taxon>Comamonadaceae</taxon>
        <taxon>Corticibacter</taxon>
    </lineage>
</organism>
<sequence>MISTWRRRAGKLWNNAPLNMDLARGLRPRWLDRLSGKEHMSKSIKLVAGVALLGLAYGATAWYMGGRIEAQLRDGHEHLTEYLGMPVTLADYQRGLLHSVARTQVVLPPEWGGATITLRHQIEHGPLPGLRRLGLASIESQPELSDATRALLQPSIGTAAPVSMHTRIGWSGDGELELASLDIRLKNPDDAGEAQLLPLQYRMRFGADLASLDASLQWPGMQTRAPNGERFQLQGLSGTDQYVLQPGTRYTFLGRSDYRLERLLYVAMATATAEDLPGHLPDDPDQRSTAGLALRDVQLQMEATEEGGLMDMLLRMSAQELQLDGEAFAPLQWDMSLRKTHVPTYEQFYAAFSSLLQSEDPVAAFGRLDAQEQERFRQQAAALFAHGLELRLDELSFRLPEGVVRADASVSAPTLTANDLSFLPFSLLAKLQFQAHLSVPEAALVRLGLYDAESLQALVDQGVAEREGDALKTAISYLRGLSTINGQPVDPAALGGLLPY</sequence>
<dbReference type="EMBL" id="RDQO01000003">
    <property type="protein sequence ID" value="RMX05916.1"/>
    <property type="molecule type" value="Genomic_DNA"/>
</dbReference>
<keyword evidence="2" id="KW-1185">Reference proteome</keyword>